<dbReference type="AlphaFoldDB" id="X0WBG7"/>
<reference evidence="1" key="1">
    <citation type="journal article" date="2014" name="Front. Microbiol.">
        <title>High frequency of phylogenetically diverse reductive dehalogenase-homologous genes in deep subseafloor sedimentary metagenomes.</title>
        <authorList>
            <person name="Kawai M."/>
            <person name="Futagami T."/>
            <person name="Toyoda A."/>
            <person name="Takaki Y."/>
            <person name="Nishi S."/>
            <person name="Hori S."/>
            <person name="Arai W."/>
            <person name="Tsubouchi T."/>
            <person name="Morono Y."/>
            <person name="Uchiyama I."/>
            <person name="Ito T."/>
            <person name="Fujiyama A."/>
            <person name="Inagaki F."/>
            <person name="Takami H."/>
        </authorList>
    </citation>
    <scope>NUCLEOTIDE SEQUENCE</scope>
    <source>
        <strain evidence="1">Expedition CK06-06</strain>
    </source>
</reference>
<feature type="non-terminal residue" evidence="1">
    <location>
        <position position="1"/>
    </location>
</feature>
<organism evidence="1">
    <name type="scientific">marine sediment metagenome</name>
    <dbReference type="NCBI Taxonomy" id="412755"/>
    <lineage>
        <taxon>unclassified sequences</taxon>
        <taxon>metagenomes</taxon>
        <taxon>ecological metagenomes</taxon>
    </lineage>
</organism>
<dbReference type="EMBL" id="BARS01029912">
    <property type="protein sequence ID" value="GAG10006.1"/>
    <property type="molecule type" value="Genomic_DNA"/>
</dbReference>
<accession>X0WBG7</accession>
<evidence type="ECO:0000313" key="1">
    <source>
        <dbReference type="EMBL" id="GAG10006.1"/>
    </source>
</evidence>
<gene>
    <name evidence="1" type="ORF">S01H1_46698</name>
</gene>
<sequence length="57" mass="6782">ETDSTIRKFGRWTSDTWMMYIHSQISQLYKGVAQKMSTPIDYHNIAFIEPMLVEEQQ</sequence>
<protein>
    <submittedName>
        <fullName evidence="1">Uncharacterized protein</fullName>
    </submittedName>
</protein>
<name>X0WBG7_9ZZZZ</name>
<proteinExistence type="predicted"/>
<comment type="caution">
    <text evidence="1">The sequence shown here is derived from an EMBL/GenBank/DDBJ whole genome shotgun (WGS) entry which is preliminary data.</text>
</comment>